<name>A0A6P6XM16_DERPT</name>
<feature type="transmembrane region" description="Helical" evidence="12">
    <location>
        <begin position="187"/>
        <end position="207"/>
    </location>
</feature>
<keyword evidence="14" id="KW-1185">Reference proteome</keyword>
<keyword evidence="3" id="KW-0813">Transport</keyword>
<dbReference type="Proteomes" id="UP000515146">
    <property type="component" value="Unplaced"/>
</dbReference>
<keyword evidence="6" id="KW-0479">Metal-binding</keyword>
<evidence type="ECO:0000256" key="2">
    <source>
        <dbReference type="ARBA" id="ARBA00004141"/>
    </source>
</evidence>
<dbReference type="OrthoDB" id="432881at2759"/>
<dbReference type="Gene3D" id="1.20.120.1770">
    <property type="match status" value="1"/>
</dbReference>
<dbReference type="AlphaFoldDB" id="A0A6P6XM16"/>
<organism evidence="14 15">
    <name type="scientific">Dermatophagoides pteronyssinus</name>
    <name type="common">European house dust mite</name>
    <dbReference type="NCBI Taxonomy" id="6956"/>
    <lineage>
        <taxon>Eukaryota</taxon>
        <taxon>Metazoa</taxon>
        <taxon>Ecdysozoa</taxon>
        <taxon>Arthropoda</taxon>
        <taxon>Chelicerata</taxon>
        <taxon>Arachnida</taxon>
        <taxon>Acari</taxon>
        <taxon>Acariformes</taxon>
        <taxon>Sarcoptiformes</taxon>
        <taxon>Astigmata</taxon>
        <taxon>Psoroptidia</taxon>
        <taxon>Analgoidea</taxon>
        <taxon>Pyroglyphidae</taxon>
        <taxon>Dermatophagoidinae</taxon>
        <taxon>Dermatophagoides</taxon>
    </lineage>
</organism>
<dbReference type="RefSeq" id="XP_027194472.1">
    <property type="nucleotide sequence ID" value="XM_027338671.1"/>
</dbReference>
<accession>A0A6P6XM16</accession>
<evidence type="ECO:0000256" key="10">
    <source>
        <dbReference type="ARBA" id="ARBA00023136"/>
    </source>
</evidence>
<evidence type="ECO:0000256" key="8">
    <source>
        <dbReference type="ARBA" id="ARBA00022989"/>
    </source>
</evidence>
<evidence type="ECO:0000259" key="13">
    <source>
        <dbReference type="Pfam" id="PF03188"/>
    </source>
</evidence>
<evidence type="ECO:0000256" key="9">
    <source>
        <dbReference type="ARBA" id="ARBA00023004"/>
    </source>
</evidence>
<keyword evidence="10 12" id="KW-0472">Membrane</keyword>
<dbReference type="InterPro" id="IPR006593">
    <property type="entry name" value="Cyt_b561/ferric_Rdtase_TM"/>
</dbReference>
<feature type="transmembrane region" description="Helical" evidence="12">
    <location>
        <begin position="324"/>
        <end position="345"/>
    </location>
</feature>
<sequence>MNIPKVLSPKKRLSPPPGSRKRSPKQRQKSLKSPATLTSQTSKTSSATLNNNNNNNNNKGGGGSLSTDKDKDKVTVIREVYRNKKGEPIVEKVKAHIVSTTGTKLSDKLAVEKDALIHNCIIYMLAQLLGIILIVLLGSLIVQYYGGFNNNGGNLFDNALSYHPMFMIITLILITSKRTINYCRLPFLITILTLLLISFIIIYKWHIMKRKIHLQTMHSWFGLITILIFTLYCIGNFYLFFKQIPLQTNKNNFLRPKKRQKFLKKLNQLLLLVRLLGLGCLIMAMITSIIGLNQYEDFYNGFQKSSSSLSDIEYNTSNPSSPKLLTNIVAIFLIIYCGFMSYLIARQRYRSSESIEFEQQVEQAVERAMKKMDAKGAFKSKNRTKRLSMRSDQSLSRIKSNGIQNFRSSGGGAFGINGNNKI</sequence>
<evidence type="ECO:0000256" key="11">
    <source>
        <dbReference type="SAM" id="MobiDB-lite"/>
    </source>
</evidence>
<keyword evidence="4" id="KW-0349">Heme</keyword>
<gene>
    <name evidence="15" type="primary">LOC113789174</name>
</gene>
<feature type="compositionally biased region" description="Polar residues" evidence="11">
    <location>
        <begin position="31"/>
        <end position="49"/>
    </location>
</feature>
<dbReference type="PANTHER" id="PTHR10106">
    <property type="entry name" value="CYTOCHROME B561-RELATED"/>
    <property type="match status" value="1"/>
</dbReference>
<comment type="subcellular location">
    <subcellularLocation>
        <location evidence="2">Membrane</location>
        <topology evidence="2">Multi-pass membrane protein</topology>
    </subcellularLocation>
</comment>
<keyword evidence="8 12" id="KW-1133">Transmembrane helix</keyword>
<evidence type="ECO:0000256" key="5">
    <source>
        <dbReference type="ARBA" id="ARBA00022692"/>
    </source>
</evidence>
<evidence type="ECO:0000313" key="15">
    <source>
        <dbReference type="RefSeq" id="XP_027194472.1"/>
    </source>
</evidence>
<feature type="region of interest" description="Disordered" evidence="11">
    <location>
        <begin position="1"/>
        <end position="69"/>
    </location>
</feature>
<evidence type="ECO:0000256" key="12">
    <source>
        <dbReference type="SAM" id="Phobius"/>
    </source>
</evidence>
<reference evidence="15" key="1">
    <citation type="submission" date="2025-08" db="UniProtKB">
        <authorList>
            <consortium name="RefSeq"/>
        </authorList>
    </citation>
    <scope>IDENTIFICATION</scope>
    <source>
        <strain evidence="15">Airmid</strain>
    </source>
</reference>
<evidence type="ECO:0000256" key="7">
    <source>
        <dbReference type="ARBA" id="ARBA00022982"/>
    </source>
</evidence>
<dbReference type="GO" id="GO:0016491">
    <property type="term" value="F:oxidoreductase activity"/>
    <property type="evidence" value="ECO:0007669"/>
    <property type="project" value="InterPro"/>
</dbReference>
<evidence type="ECO:0000256" key="6">
    <source>
        <dbReference type="ARBA" id="ARBA00022723"/>
    </source>
</evidence>
<dbReference type="KEGG" id="dpte:113789174"/>
<dbReference type="GO" id="GO:0016020">
    <property type="term" value="C:membrane"/>
    <property type="evidence" value="ECO:0007669"/>
    <property type="project" value="UniProtKB-SubCell"/>
</dbReference>
<feature type="transmembrane region" description="Helical" evidence="12">
    <location>
        <begin position="219"/>
        <end position="241"/>
    </location>
</feature>
<dbReference type="PANTHER" id="PTHR10106:SF0">
    <property type="entry name" value="LD36721P"/>
    <property type="match status" value="1"/>
</dbReference>
<feature type="transmembrane region" description="Helical" evidence="12">
    <location>
        <begin position="121"/>
        <end position="146"/>
    </location>
</feature>
<feature type="transmembrane region" description="Helical" evidence="12">
    <location>
        <begin position="269"/>
        <end position="292"/>
    </location>
</feature>
<keyword evidence="9" id="KW-0408">Iron</keyword>
<keyword evidence="5 12" id="KW-0812">Transmembrane</keyword>
<dbReference type="InParanoid" id="A0A6P6XM16"/>
<feature type="transmembrane region" description="Helical" evidence="12">
    <location>
        <begin position="158"/>
        <end position="175"/>
    </location>
</feature>
<evidence type="ECO:0000256" key="4">
    <source>
        <dbReference type="ARBA" id="ARBA00022617"/>
    </source>
</evidence>
<dbReference type="Pfam" id="PF03188">
    <property type="entry name" value="Cytochrom_B561"/>
    <property type="match status" value="1"/>
</dbReference>
<keyword evidence="7" id="KW-0249">Electron transport</keyword>
<dbReference type="GO" id="GO:0046872">
    <property type="term" value="F:metal ion binding"/>
    <property type="evidence" value="ECO:0007669"/>
    <property type="project" value="UniProtKB-KW"/>
</dbReference>
<evidence type="ECO:0000256" key="1">
    <source>
        <dbReference type="ARBA" id="ARBA00001970"/>
    </source>
</evidence>
<evidence type="ECO:0000256" key="3">
    <source>
        <dbReference type="ARBA" id="ARBA00022448"/>
    </source>
</evidence>
<proteinExistence type="predicted"/>
<feature type="compositionally biased region" description="Basic residues" evidence="11">
    <location>
        <begin position="8"/>
        <end position="30"/>
    </location>
</feature>
<evidence type="ECO:0000313" key="14">
    <source>
        <dbReference type="Proteomes" id="UP000515146"/>
    </source>
</evidence>
<protein>
    <submittedName>
        <fullName evidence="15">Uncharacterized protein LOC113789174</fullName>
    </submittedName>
</protein>
<feature type="domain" description="Cytochrome b561" evidence="13">
    <location>
        <begin position="172"/>
        <end position="294"/>
    </location>
</feature>
<comment type="cofactor">
    <cofactor evidence="1">
        <name>heme b</name>
        <dbReference type="ChEBI" id="CHEBI:60344"/>
    </cofactor>
</comment>
<dbReference type="InterPro" id="IPR043205">
    <property type="entry name" value="CYB561/CYBRD1-like"/>
</dbReference>